<protein>
    <submittedName>
        <fullName evidence="3">NXPE family member 3-like isoform X2</fullName>
    </submittedName>
</protein>
<dbReference type="RefSeq" id="XP_035681962.1">
    <property type="nucleotide sequence ID" value="XM_035826069.1"/>
</dbReference>
<name>A0A9J7MUQ6_BRAFL</name>
<dbReference type="SUPFAM" id="SSF52266">
    <property type="entry name" value="SGNH hydrolase"/>
    <property type="match status" value="1"/>
</dbReference>
<proteinExistence type="predicted"/>
<organism evidence="2 3">
    <name type="scientific">Branchiostoma floridae</name>
    <name type="common">Florida lancelet</name>
    <name type="synonym">Amphioxus</name>
    <dbReference type="NCBI Taxonomy" id="7739"/>
    <lineage>
        <taxon>Eukaryota</taxon>
        <taxon>Metazoa</taxon>
        <taxon>Chordata</taxon>
        <taxon>Cephalochordata</taxon>
        <taxon>Leptocardii</taxon>
        <taxon>Amphioxiformes</taxon>
        <taxon>Branchiostomatidae</taxon>
        <taxon>Branchiostoma</taxon>
    </lineage>
</organism>
<sequence length="358" mass="41801">MGFQLSSLAFSEPKLKAKVITVTSGGTWRSSNKRINLDWVTHLKYTSVKIIRSKAKYHVGDTLVLEVIARDGNKRRKMPFFRMNLTADTKGPIIVSDVNENTTVKRPLPFCHPRLQHSEYQGFWLRGTWHSLSCKVRQFSSREITKCLTNRTVHFRGDSTLRQWIQRLGELKIMHPGPGDPYFRPYTNNRRQIQVTFKFHTVPIQVSAWFKFKNLTDSGVSNDIMKMIGGENVVLVLSLCSHFTAEPTHVYTFRMYELRSAIEQLHKKYPKTTVIVKTCNTRNHRHYREVVQMSDWLADQLNQEMRNILGSLNVAILDVWDMTVSQWYPYNIHPHEHVVDNELNMLMSYICPMMVKNV</sequence>
<reference evidence="3" key="2">
    <citation type="submission" date="2025-08" db="UniProtKB">
        <authorList>
            <consortium name="RefSeq"/>
        </authorList>
    </citation>
    <scope>IDENTIFICATION</scope>
    <source>
        <strain evidence="3">S238N-H82</strain>
        <tissue evidence="3">Testes</tissue>
    </source>
</reference>
<accession>A0A9J7MUQ6</accession>
<dbReference type="InterPro" id="IPR057106">
    <property type="entry name" value="NXPE4_C"/>
</dbReference>
<evidence type="ECO:0000313" key="2">
    <source>
        <dbReference type="Proteomes" id="UP000001554"/>
    </source>
</evidence>
<dbReference type="GeneID" id="118419606"/>
<feature type="domain" description="NXPE C-terminal" evidence="1">
    <location>
        <begin position="129"/>
        <end position="351"/>
    </location>
</feature>
<evidence type="ECO:0000313" key="3">
    <source>
        <dbReference type="RefSeq" id="XP_035681962.1"/>
    </source>
</evidence>
<dbReference type="Pfam" id="PF24536">
    <property type="entry name" value="NXPE4_C"/>
    <property type="match status" value="1"/>
</dbReference>
<dbReference type="PANTHER" id="PTHR16165">
    <property type="entry name" value="NXPE FAMILY MEMBER"/>
    <property type="match status" value="1"/>
</dbReference>
<dbReference type="Proteomes" id="UP000001554">
    <property type="component" value="Chromosome 7"/>
</dbReference>
<keyword evidence="2" id="KW-1185">Reference proteome</keyword>
<dbReference type="PANTHER" id="PTHR16165:SF5">
    <property type="entry name" value="NXPE FAMILY MEMBER 3"/>
    <property type="match status" value="1"/>
</dbReference>
<evidence type="ECO:0000259" key="1">
    <source>
        <dbReference type="Pfam" id="PF24536"/>
    </source>
</evidence>
<gene>
    <name evidence="3" type="primary">LOC118419606</name>
</gene>
<reference evidence="2" key="1">
    <citation type="journal article" date="2020" name="Nat. Ecol. Evol.">
        <title>Deeply conserved synteny resolves early events in vertebrate evolution.</title>
        <authorList>
            <person name="Simakov O."/>
            <person name="Marletaz F."/>
            <person name="Yue J.X."/>
            <person name="O'Connell B."/>
            <person name="Jenkins J."/>
            <person name="Brandt A."/>
            <person name="Calef R."/>
            <person name="Tung C.H."/>
            <person name="Huang T.K."/>
            <person name="Schmutz J."/>
            <person name="Satoh N."/>
            <person name="Yu J.K."/>
            <person name="Putnam N.H."/>
            <person name="Green R.E."/>
            <person name="Rokhsar D.S."/>
        </authorList>
    </citation>
    <scope>NUCLEOTIDE SEQUENCE [LARGE SCALE GENOMIC DNA]</scope>
    <source>
        <strain evidence="2">S238N-H82</strain>
    </source>
</reference>
<dbReference type="AlphaFoldDB" id="A0A9J7MUQ6"/>